<keyword evidence="5 8" id="KW-0472">Membrane</keyword>
<organism evidence="9 10">
    <name type="scientific">Methanimicrococcus blatticola</name>
    <dbReference type="NCBI Taxonomy" id="91560"/>
    <lineage>
        <taxon>Archaea</taxon>
        <taxon>Methanobacteriati</taxon>
        <taxon>Methanobacteriota</taxon>
        <taxon>Stenosarchaea group</taxon>
        <taxon>Methanomicrobia</taxon>
        <taxon>Methanosarcinales</taxon>
        <taxon>Methanosarcinaceae</taxon>
        <taxon>Methanimicrococcus</taxon>
    </lineage>
</organism>
<dbReference type="GO" id="GO:0005886">
    <property type="term" value="C:plasma membrane"/>
    <property type="evidence" value="ECO:0007669"/>
    <property type="project" value="UniProtKB-SubCell"/>
</dbReference>
<dbReference type="RefSeq" id="WP_166627376.1">
    <property type="nucleotide sequence ID" value="NZ_JAHDUW010000005.1"/>
</dbReference>
<proteinExistence type="inferred from homology"/>
<sequence>MAEPEQKIKSDLKKSKSDTFDFLTKSAVFSVFAGGFLGTVARTFIFMITPTAGADIFVNIVGSFLIGFLMFLPAVKNETPGIHSDKLKLNKRLFIGTGFLGGFTTFSYFMLSPFLTVFDETAAGLTSIMTGSFMIQYLIYVTFIILIGIFAAFLGKYCAEKMFKNKDKNLKGAV</sequence>
<dbReference type="EMBL" id="SNYS01000006">
    <property type="protein sequence ID" value="TDQ70182.1"/>
    <property type="molecule type" value="Genomic_DNA"/>
</dbReference>
<evidence type="ECO:0000313" key="10">
    <source>
        <dbReference type="Proteomes" id="UP000294855"/>
    </source>
</evidence>
<accession>A0A484F6K8</accession>
<comment type="catalytic activity">
    <reaction evidence="7">
        <text>fluoride(in) = fluoride(out)</text>
        <dbReference type="Rhea" id="RHEA:76159"/>
        <dbReference type="ChEBI" id="CHEBI:17051"/>
    </reaction>
    <physiologicalReaction direction="left-to-right" evidence="7">
        <dbReference type="Rhea" id="RHEA:76160"/>
    </physiologicalReaction>
</comment>
<feature type="transmembrane region" description="Helical" evidence="8">
    <location>
        <begin position="54"/>
        <end position="72"/>
    </location>
</feature>
<evidence type="ECO:0000256" key="3">
    <source>
        <dbReference type="ARBA" id="ARBA00022692"/>
    </source>
</evidence>
<dbReference type="Pfam" id="PF02537">
    <property type="entry name" value="CRCB"/>
    <property type="match status" value="1"/>
</dbReference>
<comment type="function">
    <text evidence="8">Important for reducing fluoride concentration in the cell, thus reducing its toxicity.</text>
</comment>
<evidence type="ECO:0000256" key="6">
    <source>
        <dbReference type="ARBA" id="ARBA00035120"/>
    </source>
</evidence>
<gene>
    <name evidence="9" type="ORF">C7391_0522</name>
</gene>
<evidence type="ECO:0000256" key="1">
    <source>
        <dbReference type="ARBA" id="ARBA00004651"/>
    </source>
</evidence>
<evidence type="ECO:0000256" key="2">
    <source>
        <dbReference type="ARBA" id="ARBA00022475"/>
    </source>
</evidence>
<dbReference type="AlphaFoldDB" id="A0A484F6K8"/>
<evidence type="ECO:0000256" key="7">
    <source>
        <dbReference type="ARBA" id="ARBA00035585"/>
    </source>
</evidence>
<keyword evidence="2 8" id="KW-1003">Cell membrane</keyword>
<comment type="subcellular location">
    <subcellularLocation>
        <location evidence="1">Cell membrane</location>
        <topology evidence="1">Multi-pass membrane protein</topology>
    </subcellularLocation>
</comment>
<feature type="transmembrane region" description="Helical" evidence="8">
    <location>
        <begin position="22"/>
        <end position="48"/>
    </location>
</feature>
<keyword evidence="10" id="KW-1185">Reference proteome</keyword>
<reference evidence="9 10" key="1">
    <citation type="submission" date="2019-03" db="EMBL/GenBank/DDBJ databases">
        <title>Genomic Encyclopedia of Type Strains, Phase IV (KMG-IV): sequencing the most valuable type-strain genomes for metagenomic binning, comparative biology and taxonomic classification.</title>
        <authorList>
            <person name="Goeker M."/>
        </authorList>
    </citation>
    <scope>NUCLEOTIDE SEQUENCE [LARGE SCALE GENOMIC DNA]</scope>
    <source>
        <strain evidence="9 10">DSM 13328</strain>
    </source>
</reference>
<evidence type="ECO:0000256" key="8">
    <source>
        <dbReference type="RuleBase" id="RU004340"/>
    </source>
</evidence>
<keyword evidence="3 8" id="KW-0812">Transmembrane</keyword>
<feature type="transmembrane region" description="Helical" evidence="8">
    <location>
        <begin position="137"/>
        <end position="159"/>
    </location>
</feature>
<comment type="caution">
    <text evidence="9">The sequence shown here is derived from an EMBL/GenBank/DDBJ whole genome shotgun (WGS) entry which is preliminary data.</text>
</comment>
<keyword evidence="4 8" id="KW-1133">Transmembrane helix</keyword>
<name>A0A484F6K8_9EURY</name>
<feature type="transmembrane region" description="Helical" evidence="8">
    <location>
        <begin position="93"/>
        <end position="117"/>
    </location>
</feature>
<evidence type="ECO:0000256" key="5">
    <source>
        <dbReference type="ARBA" id="ARBA00023136"/>
    </source>
</evidence>
<comment type="similarity">
    <text evidence="6 8">Belongs to the fluoride channel Fluc/FEX (TC 1.A.43) family.</text>
</comment>
<dbReference type="OrthoDB" id="253428at2157"/>
<evidence type="ECO:0000313" key="9">
    <source>
        <dbReference type="EMBL" id="TDQ70182.1"/>
    </source>
</evidence>
<dbReference type="InterPro" id="IPR003691">
    <property type="entry name" value="FluC"/>
</dbReference>
<dbReference type="Proteomes" id="UP000294855">
    <property type="component" value="Unassembled WGS sequence"/>
</dbReference>
<evidence type="ECO:0000256" key="4">
    <source>
        <dbReference type="ARBA" id="ARBA00022989"/>
    </source>
</evidence>
<protein>
    <recommendedName>
        <fullName evidence="8">Fluoride-specific ion channel</fullName>
    </recommendedName>
</protein>